<evidence type="ECO:0000313" key="2">
    <source>
        <dbReference type="EMBL" id="CAK0822070.1"/>
    </source>
</evidence>
<sequence>MTPRPVSLLVCHWASEFAGGADWKYLDESSDEREFEGPGSSSFMGDGRGSPSSATARRADDPDDGVLLGFAHEGVTSLTPFASLGCFVSCRPWCRASLRSAAAGGGGPPPETLQCSGHGLGRRAAFRWCAGGGLRHAATGHWLHVDPAAPERPALREEAGSLWEALPAL</sequence>
<feature type="region of interest" description="Disordered" evidence="1">
    <location>
        <begin position="29"/>
        <end position="61"/>
    </location>
</feature>
<name>A0ABN9RUG6_9DINO</name>
<accession>A0ABN9RUG6</accession>
<keyword evidence="3" id="KW-1185">Reference proteome</keyword>
<comment type="caution">
    <text evidence="2">The sequence shown here is derived from an EMBL/GenBank/DDBJ whole genome shotgun (WGS) entry which is preliminary data.</text>
</comment>
<dbReference type="EMBL" id="CAUYUJ010007814">
    <property type="protein sequence ID" value="CAK0822070.1"/>
    <property type="molecule type" value="Genomic_DNA"/>
</dbReference>
<proteinExistence type="predicted"/>
<dbReference type="Proteomes" id="UP001189429">
    <property type="component" value="Unassembled WGS sequence"/>
</dbReference>
<protein>
    <submittedName>
        <fullName evidence="2">Uncharacterized protein</fullName>
    </submittedName>
</protein>
<evidence type="ECO:0000256" key="1">
    <source>
        <dbReference type="SAM" id="MobiDB-lite"/>
    </source>
</evidence>
<organism evidence="2 3">
    <name type="scientific">Prorocentrum cordatum</name>
    <dbReference type="NCBI Taxonomy" id="2364126"/>
    <lineage>
        <taxon>Eukaryota</taxon>
        <taxon>Sar</taxon>
        <taxon>Alveolata</taxon>
        <taxon>Dinophyceae</taxon>
        <taxon>Prorocentrales</taxon>
        <taxon>Prorocentraceae</taxon>
        <taxon>Prorocentrum</taxon>
    </lineage>
</organism>
<reference evidence="2" key="1">
    <citation type="submission" date="2023-10" db="EMBL/GenBank/DDBJ databases">
        <authorList>
            <person name="Chen Y."/>
            <person name="Shah S."/>
            <person name="Dougan E. K."/>
            <person name="Thang M."/>
            <person name="Chan C."/>
        </authorList>
    </citation>
    <scope>NUCLEOTIDE SEQUENCE [LARGE SCALE GENOMIC DNA]</scope>
</reference>
<evidence type="ECO:0000313" key="3">
    <source>
        <dbReference type="Proteomes" id="UP001189429"/>
    </source>
</evidence>
<gene>
    <name evidence="2" type="ORF">PCOR1329_LOCUS23180</name>
</gene>